<protein>
    <submittedName>
        <fullName evidence="8">Permease of the drug/metabolite transporter (DMT) superfamily</fullName>
    </submittedName>
</protein>
<dbReference type="PANTHER" id="PTHR32322:SF2">
    <property type="entry name" value="EAMA DOMAIN-CONTAINING PROTEIN"/>
    <property type="match status" value="1"/>
</dbReference>
<keyword evidence="3 6" id="KW-0812">Transmembrane</keyword>
<dbReference type="InterPro" id="IPR037185">
    <property type="entry name" value="EmrE-like"/>
</dbReference>
<evidence type="ECO:0000256" key="4">
    <source>
        <dbReference type="ARBA" id="ARBA00022989"/>
    </source>
</evidence>
<feature type="transmembrane region" description="Helical" evidence="6">
    <location>
        <begin position="119"/>
        <end position="137"/>
    </location>
</feature>
<sequence>MNRRGFYVGMSLVVLSWGLNYVVTKIGVGHFPPADFVFWRFLATTVITLPWMLRTRPGAWRQYAQVALLGFTGVSFYQWAFTTALHDTLAANVAFLFDVSPLMTLVGQRLLKLRPSGPQMFLGAGISLVGVALLVGASRSGSLLGDSLALLAAFLWALFTILTDKFHVPVKGIALTGWMSLFGTLGIMPFISWHGVIPMHPVVIIPLGYTVVFVTIMGLSLWQNAVMAVGGGKASLYLYLVPVIAAVAGWLVLDEAMNVMEACGAVLIILGVSVAEGVIPIKLRRSAQAPPFCE</sequence>
<evidence type="ECO:0000256" key="1">
    <source>
        <dbReference type="ARBA" id="ARBA00004141"/>
    </source>
</evidence>
<evidence type="ECO:0000256" key="3">
    <source>
        <dbReference type="ARBA" id="ARBA00022692"/>
    </source>
</evidence>
<name>A0A1W1WGJ7_SULTA</name>
<accession>A0A1W1WGJ7</accession>
<dbReference type="RefSeq" id="WP_084661546.1">
    <property type="nucleotide sequence ID" value="NZ_FWWY01000001.1"/>
</dbReference>
<dbReference type="STRING" id="28034.BFX07_03525"/>
<feature type="transmembrane region" description="Helical" evidence="6">
    <location>
        <begin position="65"/>
        <end position="82"/>
    </location>
</feature>
<evidence type="ECO:0000259" key="7">
    <source>
        <dbReference type="Pfam" id="PF00892"/>
    </source>
</evidence>
<dbReference type="PANTHER" id="PTHR32322">
    <property type="entry name" value="INNER MEMBRANE TRANSPORTER"/>
    <property type="match status" value="1"/>
</dbReference>
<feature type="domain" description="EamA" evidence="7">
    <location>
        <begin position="144"/>
        <end position="274"/>
    </location>
</feature>
<proteinExistence type="inferred from homology"/>
<feature type="transmembrane region" description="Helical" evidence="6">
    <location>
        <begin position="7"/>
        <end position="24"/>
    </location>
</feature>
<feature type="transmembrane region" description="Helical" evidence="6">
    <location>
        <begin position="259"/>
        <end position="279"/>
    </location>
</feature>
<dbReference type="SUPFAM" id="SSF103481">
    <property type="entry name" value="Multidrug resistance efflux transporter EmrE"/>
    <property type="match status" value="2"/>
</dbReference>
<evidence type="ECO:0000313" key="9">
    <source>
        <dbReference type="Proteomes" id="UP000192660"/>
    </source>
</evidence>
<dbReference type="AlphaFoldDB" id="A0A1W1WGJ7"/>
<keyword evidence="4 6" id="KW-1133">Transmembrane helix</keyword>
<feature type="transmembrane region" description="Helical" evidence="6">
    <location>
        <begin position="202"/>
        <end position="222"/>
    </location>
</feature>
<dbReference type="InterPro" id="IPR050638">
    <property type="entry name" value="AA-Vitamin_Transporters"/>
</dbReference>
<feature type="transmembrane region" description="Helical" evidence="6">
    <location>
        <begin position="143"/>
        <end position="163"/>
    </location>
</feature>
<keyword evidence="9" id="KW-1185">Reference proteome</keyword>
<evidence type="ECO:0000256" key="5">
    <source>
        <dbReference type="ARBA" id="ARBA00023136"/>
    </source>
</evidence>
<dbReference type="OrthoDB" id="9805239at2"/>
<dbReference type="EMBL" id="FWWY01000001">
    <property type="protein sequence ID" value="SMC05309.1"/>
    <property type="molecule type" value="Genomic_DNA"/>
</dbReference>
<evidence type="ECO:0000313" key="8">
    <source>
        <dbReference type="EMBL" id="SMC05309.1"/>
    </source>
</evidence>
<dbReference type="InterPro" id="IPR000620">
    <property type="entry name" value="EamA_dom"/>
</dbReference>
<feature type="transmembrane region" description="Helical" evidence="6">
    <location>
        <begin position="175"/>
        <end position="196"/>
    </location>
</feature>
<feature type="domain" description="EamA" evidence="7">
    <location>
        <begin position="10"/>
        <end position="135"/>
    </location>
</feature>
<feature type="transmembrane region" description="Helical" evidence="6">
    <location>
        <begin position="36"/>
        <end position="53"/>
    </location>
</feature>
<feature type="transmembrane region" description="Helical" evidence="6">
    <location>
        <begin position="88"/>
        <end position="107"/>
    </location>
</feature>
<feature type="transmembrane region" description="Helical" evidence="6">
    <location>
        <begin position="234"/>
        <end position="253"/>
    </location>
</feature>
<organism evidence="8 9">
    <name type="scientific">Sulfobacillus thermosulfidooxidans (strain DSM 9293 / VKM B-1269 / AT-1)</name>
    <dbReference type="NCBI Taxonomy" id="929705"/>
    <lineage>
        <taxon>Bacteria</taxon>
        <taxon>Bacillati</taxon>
        <taxon>Bacillota</taxon>
        <taxon>Clostridia</taxon>
        <taxon>Eubacteriales</taxon>
        <taxon>Clostridiales Family XVII. Incertae Sedis</taxon>
        <taxon>Sulfobacillus</taxon>
    </lineage>
</organism>
<gene>
    <name evidence="8" type="ORF">SAMN00768000_2150</name>
</gene>
<dbReference type="Proteomes" id="UP000192660">
    <property type="component" value="Unassembled WGS sequence"/>
</dbReference>
<evidence type="ECO:0000256" key="2">
    <source>
        <dbReference type="ARBA" id="ARBA00007362"/>
    </source>
</evidence>
<reference evidence="9" key="1">
    <citation type="submission" date="2017-04" db="EMBL/GenBank/DDBJ databases">
        <authorList>
            <person name="Varghese N."/>
            <person name="Submissions S."/>
        </authorList>
    </citation>
    <scope>NUCLEOTIDE SEQUENCE [LARGE SCALE GENOMIC DNA]</scope>
    <source>
        <strain evidence="9">DSM 9293</strain>
    </source>
</reference>
<comment type="similarity">
    <text evidence="2">Belongs to the EamA transporter family.</text>
</comment>
<dbReference type="GO" id="GO:0016020">
    <property type="term" value="C:membrane"/>
    <property type="evidence" value="ECO:0007669"/>
    <property type="project" value="UniProtKB-SubCell"/>
</dbReference>
<comment type="subcellular location">
    <subcellularLocation>
        <location evidence="1">Membrane</location>
        <topology evidence="1">Multi-pass membrane protein</topology>
    </subcellularLocation>
</comment>
<keyword evidence="5 6" id="KW-0472">Membrane</keyword>
<dbReference type="Pfam" id="PF00892">
    <property type="entry name" value="EamA"/>
    <property type="match status" value="2"/>
</dbReference>
<evidence type="ECO:0000256" key="6">
    <source>
        <dbReference type="SAM" id="Phobius"/>
    </source>
</evidence>